<evidence type="ECO:0000313" key="2">
    <source>
        <dbReference type="Proteomes" id="UP000521872"/>
    </source>
</evidence>
<proteinExistence type="predicted"/>
<dbReference type="PANTHER" id="PTHR34129:SF1">
    <property type="entry name" value="DUF952 DOMAIN-CONTAINING PROTEIN"/>
    <property type="match status" value="1"/>
</dbReference>
<dbReference type="EMBL" id="JAACJL010000016">
    <property type="protein sequence ID" value="KAF4619900.1"/>
    <property type="molecule type" value="Genomic_DNA"/>
</dbReference>
<protein>
    <recommendedName>
        <fullName evidence="3">DUF952 domain protein</fullName>
    </recommendedName>
</protein>
<gene>
    <name evidence="1" type="ORF">D9613_005365</name>
</gene>
<dbReference type="Gene3D" id="3.20.170.20">
    <property type="entry name" value="Protein of unknown function DUF952"/>
    <property type="match status" value="1"/>
</dbReference>
<comment type="caution">
    <text evidence="1">The sequence shown here is derived from an EMBL/GenBank/DDBJ whole genome shotgun (WGS) entry which is preliminary data.</text>
</comment>
<keyword evidence="2" id="KW-1185">Reference proteome</keyword>
<reference evidence="1 2" key="1">
    <citation type="submission" date="2019-12" db="EMBL/GenBank/DDBJ databases">
        <authorList>
            <person name="Floudas D."/>
            <person name="Bentzer J."/>
            <person name="Ahren D."/>
            <person name="Johansson T."/>
            <person name="Persson P."/>
            <person name="Tunlid A."/>
        </authorList>
    </citation>
    <scope>NUCLEOTIDE SEQUENCE [LARGE SCALE GENOMIC DNA]</scope>
    <source>
        <strain evidence="1 2">CBS 102.39</strain>
    </source>
</reference>
<dbReference type="PANTHER" id="PTHR34129">
    <property type="entry name" value="BLR1139 PROTEIN"/>
    <property type="match status" value="1"/>
</dbReference>
<dbReference type="Pfam" id="PF06108">
    <property type="entry name" value="DUF952"/>
    <property type="match status" value="1"/>
</dbReference>
<evidence type="ECO:0008006" key="3">
    <source>
        <dbReference type="Google" id="ProtNLM"/>
    </source>
</evidence>
<dbReference type="InterPro" id="IPR009297">
    <property type="entry name" value="DUF952"/>
</dbReference>
<name>A0A8H4R093_9AGAR</name>
<sequence length="133" mass="15193">MSTPTYIYKIVPCTNHMPATLPEALPVSDLDNSSGFIHMSTTHQVPGTLKRFFKDHERVYILRVKYADVEHLVKWENSHGTAPGGVGEPDMFPHIYNDLRLGSGEIESWVEWESKGDWDEAINDAVAKKWFVY</sequence>
<dbReference type="AlphaFoldDB" id="A0A8H4R093"/>
<evidence type="ECO:0000313" key="1">
    <source>
        <dbReference type="EMBL" id="KAF4619900.1"/>
    </source>
</evidence>
<dbReference type="SUPFAM" id="SSF56399">
    <property type="entry name" value="ADP-ribosylation"/>
    <property type="match status" value="1"/>
</dbReference>
<organism evidence="1 2">
    <name type="scientific">Agrocybe pediades</name>
    <dbReference type="NCBI Taxonomy" id="84607"/>
    <lineage>
        <taxon>Eukaryota</taxon>
        <taxon>Fungi</taxon>
        <taxon>Dikarya</taxon>
        <taxon>Basidiomycota</taxon>
        <taxon>Agaricomycotina</taxon>
        <taxon>Agaricomycetes</taxon>
        <taxon>Agaricomycetidae</taxon>
        <taxon>Agaricales</taxon>
        <taxon>Agaricineae</taxon>
        <taxon>Strophariaceae</taxon>
        <taxon>Agrocybe</taxon>
    </lineage>
</organism>
<dbReference type="Proteomes" id="UP000521872">
    <property type="component" value="Unassembled WGS sequence"/>
</dbReference>
<accession>A0A8H4R093</accession>